<organism evidence="2 3">
    <name type="scientific">Ataeniobius toweri</name>
    <dbReference type="NCBI Taxonomy" id="208326"/>
    <lineage>
        <taxon>Eukaryota</taxon>
        <taxon>Metazoa</taxon>
        <taxon>Chordata</taxon>
        <taxon>Craniata</taxon>
        <taxon>Vertebrata</taxon>
        <taxon>Euteleostomi</taxon>
        <taxon>Actinopterygii</taxon>
        <taxon>Neopterygii</taxon>
        <taxon>Teleostei</taxon>
        <taxon>Neoteleostei</taxon>
        <taxon>Acanthomorphata</taxon>
        <taxon>Ovalentaria</taxon>
        <taxon>Atherinomorphae</taxon>
        <taxon>Cyprinodontiformes</taxon>
        <taxon>Goodeidae</taxon>
        <taxon>Ataeniobius</taxon>
    </lineage>
</organism>
<name>A0ABU7A8I5_9TELE</name>
<evidence type="ECO:0000313" key="2">
    <source>
        <dbReference type="EMBL" id="MED6234437.1"/>
    </source>
</evidence>
<dbReference type="InterPro" id="IPR046341">
    <property type="entry name" value="SET_dom_sf"/>
</dbReference>
<reference evidence="2 3" key="1">
    <citation type="submission" date="2021-07" db="EMBL/GenBank/DDBJ databases">
        <authorList>
            <person name="Palmer J.M."/>
        </authorList>
    </citation>
    <scope>NUCLEOTIDE SEQUENCE [LARGE SCALE GENOMIC DNA]</scope>
    <source>
        <strain evidence="2 3">AT_MEX2019</strain>
        <tissue evidence="2">Muscle</tissue>
    </source>
</reference>
<dbReference type="Pfam" id="PF00856">
    <property type="entry name" value="SET"/>
    <property type="match status" value="1"/>
</dbReference>
<evidence type="ECO:0000313" key="3">
    <source>
        <dbReference type="Proteomes" id="UP001345963"/>
    </source>
</evidence>
<accession>A0ABU7A8I5</accession>
<feature type="domain" description="SET" evidence="1">
    <location>
        <begin position="67"/>
        <end position="194"/>
    </location>
</feature>
<sequence length="212" mass="24432">MYLFILIAKYTRNRPTLQRVRKDISKDGWKANHPSPKDIVAKWQPPERKTVESDPKILKNIRKQKWSGLTIKDFGGTKGEGVVATKPFLKGSILCDYHGRIITAADGEESQKTVDDQKCYLFFFKNICIDAKTFPYECHPDKETLGRKLNHSKKHANVKPVHCKMQFPDGNKDIILFKAIKNISIDQEMKFNYGVNRKSYGGEGLDLEWLEE</sequence>
<keyword evidence="3" id="KW-1185">Reference proteome</keyword>
<dbReference type="PANTHER" id="PTHR46167">
    <property type="entry name" value="N-LYSINE METHYLTRANSFERASE KMT5A"/>
    <property type="match status" value="1"/>
</dbReference>
<dbReference type="EMBL" id="JAHUTI010007954">
    <property type="protein sequence ID" value="MED6234437.1"/>
    <property type="molecule type" value="Genomic_DNA"/>
</dbReference>
<proteinExistence type="predicted"/>
<dbReference type="InterPro" id="IPR001214">
    <property type="entry name" value="SET_dom"/>
</dbReference>
<dbReference type="PROSITE" id="PS50280">
    <property type="entry name" value="SET"/>
    <property type="match status" value="1"/>
</dbReference>
<dbReference type="PANTHER" id="PTHR46167:SF1">
    <property type="entry name" value="N-LYSINE METHYLTRANSFERASE KMT5A"/>
    <property type="match status" value="1"/>
</dbReference>
<comment type="caution">
    <text evidence="2">The sequence shown here is derived from an EMBL/GenBank/DDBJ whole genome shotgun (WGS) entry which is preliminary data.</text>
</comment>
<dbReference type="SMART" id="SM00317">
    <property type="entry name" value="SET"/>
    <property type="match status" value="1"/>
</dbReference>
<dbReference type="Proteomes" id="UP001345963">
    <property type="component" value="Unassembled WGS sequence"/>
</dbReference>
<gene>
    <name evidence="2" type="ORF">ATANTOWER_030058</name>
</gene>
<dbReference type="SUPFAM" id="SSF82199">
    <property type="entry name" value="SET domain"/>
    <property type="match status" value="1"/>
</dbReference>
<evidence type="ECO:0000259" key="1">
    <source>
        <dbReference type="PROSITE" id="PS50280"/>
    </source>
</evidence>
<dbReference type="Gene3D" id="2.170.270.10">
    <property type="entry name" value="SET domain"/>
    <property type="match status" value="1"/>
</dbReference>
<protein>
    <recommendedName>
        <fullName evidence="1">SET domain-containing protein</fullName>
    </recommendedName>
</protein>
<dbReference type="InterPro" id="IPR051760">
    <property type="entry name" value="KMT5A"/>
</dbReference>